<evidence type="ECO:0000313" key="4">
    <source>
        <dbReference type="Proteomes" id="UP001642360"/>
    </source>
</evidence>
<evidence type="ECO:0000259" key="2">
    <source>
        <dbReference type="PROSITE" id="PS51339"/>
    </source>
</evidence>
<proteinExistence type="predicted"/>
<dbReference type="PROSITE" id="PS51339">
    <property type="entry name" value="PPASE_MYOTUBULARIN"/>
    <property type="match status" value="1"/>
</dbReference>
<protein>
    <recommendedName>
        <fullName evidence="2">Myotubularin phosphatase domain-containing protein</fullName>
    </recommendedName>
</protein>
<comment type="caution">
    <text evidence="3">The sequence shown here is derived from an EMBL/GenBank/DDBJ whole genome shotgun (WGS) entry which is preliminary data.</text>
</comment>
<dbReference type="InterPro" id="IPR010569">
    <property type="entry name" value="Myotubularin-like_Pase_dom"/>
</dbReference>
<gene>
    <name evidence="3" type="ORF">ILEXP_LOCUS28317</name>
</gene>
<dbReference type="Proteomes" id="UP001642360">
    <property type="component" value="Unassembled WGS sequence"/>
</dbReference>
<dbReference type="InterPro" id="IPR030564">
    <property type="entry name" value="Myotubularin"/>
</dbReference>
<sequence length="319" mass="35599">MDQSTTRCHQLSSRSISQPYRVDLKVDPCHQLLSRNISQPYRVLTRSQPFFDCEKDRQQSGVSDTCGCLWMYLADLRASEGSSHTHYNPFYDPSKHEGPLLPPAAALAPTLWPQYHLRWACPLEAQAGELEAQFRSMAKKFFELQKEKEVAERKVEEITATTESLAAELRNEKHNSSLAVDLAKRASKETASIKRAIQSLGCKVYFSGDGNCTVDIESNPADIPQKLMYSPSKIASDGSVQNDEQSDVSVSVTLMADDDVSNNPISRVCETLCPLRTRDGGCRWPDAGCAQFGSQFVGLKANFDAFDQLSIYDSYFESK</sequence>
<dbReference type="InterPro" id="IPR029021">
    <property type="entry name" value="Prot-tyrosine_phosphatase-like"/>
</dbReference>
<keyword evidence="1" id="KW-0175">Coiled coil</keyword>
<organism evidence="3 4">
    <name type="scientific">Ilex paraguariensis</name>
    <name type="common">yerba mate</name>
    <dbReference type="NCBI Taxonomy" id="185542"/>
    <lineage>
        <taxon>Eukaryota</taxon>
        <taxon>Viridiplantae</taxon>
        <taxon>Streptophyta</taxon>
        <taxon>Embryophyta</taxon>
        <taxon>Tracheophyta</taxon>
        <taxon>Spermatophyta</taxon>
        <taxon>Magnoliopsida</taxon>
        <taxon>eudicotyledons</taxon>
        <taxon>Gunneridae</taxon>
        <taxon>Pentapetalae</taxon>
        <taxon>asterids</taxon>
        <taxon>campanulids</taxon>
        <taxon>Aquifoliales</taxon>
        <taxon>Aquifoliaceae</taxon>
        <taxon>Ilex</taxon>
    </lineage>
</organism>
<dbReference type="PANTHER" id="PTHR10807:SF8">
    <property type="entry name" value="PHOSPHATIDYLINOSITOL-3-PHOSPHATE PHOSPHATASE"/>
    <property type="match status" value="1"/>
</dbReference>
<feature type="coiled-coil region" evidence="1">
    <location>
        <begin position="141"/>
        <end position="168"/>
    </location>
</feature>
<keyword evidence="4" id="KW-1185">Reference proteome</keyword>
<dbReference type="SUPFAM" id="SSF52799">
    <property type="entry name" value="(Phosphotyrosine protein) phosphatases II"/>
    <property type="match status" value="1"/>
</dbReference>
<reference evidence="3 4" key="1">
    <citation type="submission" date="2024-02" db="EMBL/GenBank/DDBJ databases">
        <authorList>
            <person name="Vignale AGUSTIN F."/>
            <person name="Sosa J E."/>
            <person name="Modenutti C."/>
        </authorList>
    </citation>
    <scope>NUCLEOTIDE SEQUENCE [LARGE SCALE GENOMIC DNA]</scope>
</reference>
<name>A0ABC8SXJ9_9AQUA</name>
<feature type="domain" description="Myotubularin phosphatase" evidence="2">
    <location>
        <begin position="51"/>
        <end position="116"/>
    </location>
</feature>
<evidence type="ECO:0000256" key="1">
    <source>
        <dbReference type="SAM" id="Coils"/>
    </source>
</evidence>
<accession>A0ABC8SXJ9</accession>
<dbReference type="EMBL" id="CAUOFW020003391">
    <property type="protein sequence ID" value="CAK9159613.1"/>
    <property type="molecule type" value="Genomic_DNA"/>
</dbReference>
<evidence type="ECO:0000313" key="3">
    <source>
        <dbReference type="EMBL" id="CAK9159613.1"/>
    </source>
</evidence>
<dbReference type="PANTHER" id="PTHR10807">
    <property type="entry name" value="MYOTUBULARIN-RELATED"/>
    <property type="match status" value="1"/>
</dbReference>
<dbReference type="AlphaFoldDB" id="A0ABC8SXJ9"/>